<reference evidence="1" key="2">
    <citation type="journal article" date="2015" name="Fish Shellfish Immunol.">
        <title>Early steps in the European eel (Anguilla anguilla)-Vibrio vulnificus interaction in the gills: Role of the RtxA13 toxin.</title>
        <authorList>
            <person name="Callol A."/>
            <person name="Pajuelo D."/>
            <person name="Ebbesson L."/>
            <person name="Teles M."/>
            <person name="MacKenzie S."/>
            <person name="Amaro C."/>
        </authorList>
    </citation>
    <scope>NUCLEOTIDE SEQUENCE</scope>
</reference>
<accession>A0A0E9W779</accession>
<organism evidence="1">
    <name type="scientific">Anguilla anguilla</name>
    <name type="common">European freshwater eel</name>
    <name type="synonym">Muraena anguilla</name>
    <dbReference type="NCBI Taxonomy" id="7936"/>
    <lineage>
        <taxon>Eukaryota</taxon>
        <taxon>Metazoa</taxon>
        <taxon>Chordata</taxon>
        <taxon>Craniata</taxon>
        <taxon>Vertebrata</taxon>
        <taxon>Euteleostomi</taxon>
        <taxon>Actinopterygii</taxon>
        <taxon>Neopterygii</taxon>
        <taxon>Teleostei</taxon>
        <taxon>Anguilliformes</taxon>
        <taxon>Anguillidae</taxon>
        <taxon>Anguilla</taxon>
    </lineage>
</organism>
<dbReference type="AlphaFoldDB" id="A0A0E9W779"/>
<dbReference type="EMBL" id="GBXM01023142">
    <property type="protein sequence ID" value="JAH85435.1"/>
    <property type="molecule type" value="Transcribed_RNA"/>
</dbReference>
<name>A0A0E9W779_ANGAN</name>
<proteinExistence type="predicted"/>
<reference evidence="1" key="1">
    <citation type="submission" date="2014-11" db="EMBL/GenBank/DDBJ databases">
        <authorList>
            <person name="Amaro Gonzalez C."/>
        </authorList>
    </citation>
    <scope>NUCLEOTIDE SEQUENCE</scope>
</reference>
<protein>
    <submittedName>
        <fullName evidence="1">Uncharacterized protein</fullName>
    </submittedName>
</protein>
<sequence>MDVGCQEFPYMTVYDVLTGLKQASELSEKSTSLITFILSQNAPVRQFFLITV</sequence>
<evidence type="ECO:0000313" key="1">
    <source>
        <dbReference type="EMBL" id="JAH85435.1"/>
    </source>
</evidence>